<gene>
    <name evidence="1" type="ORF">CTI12_AA186000</name>
</gene>
<dbReference type="EMBL" id="PKPP01001577">
    <property type="protein sequence ID" value="PWA81537.1"/>
    <property type="molecule type" value="Genomic_DNA"/>
</dbReference>
<name>A0A2U1P756_ARTAN</name>
<protein>
    <submittedName>
        <fullName evidence="1">Uncharacterized protein</fullName>
    </submittedName>
</protein>
<sequence>MDFFDYHFLTNFRLCDPLPNSPSWDWGILSLADHEDPSDFETPSPTPLLRVFEDDQDPSSSSSLSEVFFNQLLYQQKSQPPHPMSRSINFLLRFFNPQNDPEDGVEDGVIPVFSESANHVLALEIR</sequence>
<accession>A0A2U1P756</accession>
<dbReference type="Proteomes" id="UP000245207">
    <property type="component" value="Unassembled WGS sequence"/>
</dbReference>
<dbReference type="AlphaFoldDB" id="A0A2U1P756"/>
<evidence type="ECO:0000313" key="2">
    <source>
        <dbReference type="Proteomes" id="UP000245207"/>
    </source>
</evidence>
<keyword evidence="2" id="KW-1185">Reference proteome</keyword>
<comment type="caution">
    <text evidence="1">The sequence shown here is derived from an EMBL/GenBank/DDBJ whole genome shotgun (WGS) entry which is preliminary data.</text>
</comment>
<organism evidence="1 2">
    <name type="scientific">Artemisia annua</name>
    <name type="common">Sweet wormwood</name>
    <dbReference type="NCBI Taxonomy" id="35608"/>
    <lineage>
        <taxon>Eukaryota</taxon>
        <taxon>Viridiplantae</taxon>
        <taxon>Streptophyta</taxon>
        <taxon>Embryophyta</taxon>
        <taxon>Tracheophyta</taxon>
        <taxon>Spermatophyta</taxon>
        <taxon>Magnoliopsida</taxon>
        <taxon>eudicotyledons</taxon>
        <taxon>Gunneridae</taxon>
        <taxon>Pentapetalae</taxon>
        <taxon>asterids</taxon>
        <taxon>campanulids</taxon>
        <taxon>Asterales</taxon>
        <taxon>Asteraceae</taxon>
        <taxon>Asteroideae</taxon>
        <taxon>Anthemideae</taxon>
        <taxon>Artemisiinae</taxon>
        <taxon>Artemisia</taxon>
    </lineage>
</organism>
<evidence type="ECO:0000313" key="1">
    <source>
        <dbReference type="EMBL" id="PWA81537.1"/>
    </source>
</evidence>
<reference evidence="1 2" key="1">
    <citation type="journal article" date="2018" name="Mol. Plant">
        <title>The genome of Artemisia annua provides insight into the evolution of Asteraceae family and artemisinin biosynthesis.</title>
        <authorList>
            <person name="Shen Q."/>
            <person name="Zhang L."/>
            <person name="Liao Z."/>
            <person name="Wang S."/>
            <person name="Yan T."/>
            <person name="Shi P."/>
            <person name="Liu M."/>
            <person name="Fu X."/>
            <person name="Pan Q."/>
            <person name="Wang Y."/>
            <person name="Lv Z."/>
            <person name="Lu X."/>
            <person name="Zhang F."/>
            <person name="Jiang W."/>
            <person name="Ma Y."/>
            <person name="Chen M."/>
            <person name="Hao X."/>
            <person name="Li L."/>
            <person name="Tang Y."/>
            <person name="Lv G."/>
            <person name="Zhou Y."/>
            <person name="Sun X."/>
            <person name="Brodelius P.E."/>
            <person name="Rose J.K.C."/>
            <person name="Tang K."/>
        </authorList>
    </citation>
    <scope>NUCLEOTIDE SEQUENCE [LARGE SCALE GENOMIC DNA]</scope>
    <source>
        <strain evidence="2">cv. Huhao1</strain>
        <tissue evidence="1">Leaf</tissue>
    </source>
</reference>
<proteinExistence type="predicted"/>